<evidence type="ECO:0000313" key="9">
    <source>
        <dbReference type="EMBL" id="PFX28561.1"/>
    </source>
</evidence>
<dbReference type="GO" id="GO:0003676">
    <property type="term" value="F:nucleic acid binding"/>
    <property type="evidence" value="ECO:0007669"/>
    <property type="project" value="InterPro"/>
</dbReference>
<keyword evidence="3" id="KW-0540">Nuclease</keyword>
<keyword evidence="5" id="KW-0378">Hydrolase</keyword>
<dbReference type="InterPro" id="IPR043502">
    <property type="entry name" value="DNA/RNA_pol_sf"/>
</dbReference>
<dbReference type="GO" id="GO:0015074">
    <property type="term" value="P:DNA integration"/>
    <property type="evidence" value="ECO:0007669"/>
    <property type="project" value="InterPro"/>
</dbReference>
<dbReference type="Proteomes" id="UP000225706">
    <property type="component" value="Unassembled WGS sequence"/>
</dbReference>
<reference evidence="10" key="1">
    <citation type="journal article" date="2017" name="bioRxiv">
        <title>Comparative analysis of the genomes of Stylophora pistillata and Acropora digitifera provides evidence for extensive differences between species of corals.</title>
        <authorList>
            <person name="Voolstra C.R."/>
            <person name="Li Y."/>
            <person name="Liew Y.J."/>
            <person name="Baumgarten S."/>
            <person name="Zoccola D."/>
            <person name="Flot J.-F."/>
            <person name="Tambutte S."/>
            <person name="Allemand D."/>
            <person name="Aranda M."/>
        </authorList>
    </citation>
    <scope>NUCLEOTIDE SEQUENCE [LARGE SCALE GENOMIC DNA]</scope>
</reference>
<dbReference type="CDD" id="cd09274">
    <property type="entry name" value="RNase_HI_RT_Ty3"/>
    <property type="match status" value="1"/>
</dbReference>
<dbReference type="STRING" id="50429.A0A2B4SFC0"/>
<evidence type="ECO:0000256" key="4">
    <source>
        <dbReference type="ARBA" id="ARBA00022759"/>
    </source>
</evidence>
<dbReference type="Pfam" id="PF17917">
    <property type="entry name" value="RT_RNaseH"/>
    <property type="match status" value="1"/>
</dbReference>
<dbReference type="GO" id="GO:0004519">
    <property type="term" value="F:endonuclease activity"/>
    <property type="evidence" value="ECO:0007669"/>
    <property type="project" value="UniProtKB-KW"/>
</dbReference>
<dbReference type="EMBL" id="LSMT01000081">
    <property type="protein sequence ID" value="PFX28561.1"/>
    <property type="molecule type" value="Genomic_DNA"/>
</dbReference>
<dbReference type="PROSITE" id="PS50994">
    <property type="entry name" value="INTEGRASE"/>
    <property type="match status" value="1"/>
</dbReference>
<dbReference type="SUPFAM" id="SSF53098">
    <property type="entry name" value="Ribonuclease H-like"/>
    <property type="match status" value="1"/>
</dbReference>
<dbReference type="PANTHER" id="PTHR37984:SF7">
    <property type="entry name" value="INTEGRASE CATALYTIC DOMAIN-CONTAINING PROTEIN"/>
    <property type="match status" value="1"/>
</dbReference>
<evidence type="ECO:0000256" key="5">
    <source>
        <dbReference type="ARBA" id="ARBA00022801"/>
    </source>
</evidence>
<keyword evidence="2" id="KW-0548">Nucleotidyltransferase</keyword>
<evidence type="ECO:0000256" key="2">
    <source>
        <dbReference type="ARBA" id="ARBA00022695"/>
    </source>
</evidence>
<evidence type="ECO:0000256" key="7">
    <source>
        <dbReference type="SAM" id="MobiDB-lite"/>
    </source>
</evidence>
<feature type="region of interest" description="Disordered" evidence="7">
    <location>
        <begin position="396"/>
        <end position="420"/>
    </location>
</feature>
<feature type="domain" description="Integrase catalytic" evidence="8">
    <location>
        <begin position="113"/>
        <end position="296"/>
    </location>
</feature>
<keyword evidence="6" id="KW-0695">RNA-directed DNA polymerase</keyword>
<dbReference type="PANTHER" id="PTHR37984">
    <property type="entry name" value="PROTEIN CBG26694"/>
    <property type="match status" value="1"/>
</dbReference>
<dbReference type="InterPro" id="IPR001584">
    <property type="entry name" value="Integrase_cat-core"/>
</dbReference>
<keyword evidence="1" id="KW-0808">Transferase</keyword>
<dbReference type="AlphaFoldDB" id="A0A2B4SFC0"/>
<dbReference type="InterPro" id="IPR050951">
    <property type="entry name" value="Retrovirus_Pol_polyprotein"/>
</dbReference>
<dbReference type="GO" id="GO:0016787">
    <property type="term" value="F:hydrolase activity"/>
    <property type="evidence" value="ECO:0007669"/>
    <property type="project" value="UniProtKB-KW"/>
</dbReference>
<dbReference type="OrthoDB" id="5984795at2759"/>
<evidence type="ECO:0000256" key="1">
    <source>
        <dbReference type="ARBA" id="ARBA00022679"/>
    </source>
</evidence>
<accession>A0A2B4SFC0</accession>
<comment type="caution">
    <text evidence="9">The sequence shown here is derived from an EMBL/GenBank/DDBJ whole genome shotgun (WGS) entry which is preliminary data.</text>
</comment>
<organism evidence="9 10">
    <name type="scientific">Stylophora pistillata</name>
    <name type="common">Smooth cauliflower coral</name>
    <dbReference type="NCBI Taxonomy" id="50429"/>
    <lineage>
        <taxon>Eukaryota</taxon>
        <taxon>Metazoa</taxon>
        <taxon>Cnidaria</taxon>
        <taxon>Anthozoa</taxon>
        <taxon>Hexacorallia</taxon>
        <taxon>Scleractinia</taxon>
        <taxon>Astrocoeniina</taxon>
        <taxon>Pocilloporidae</taxon>
        <taxon>Stylophora</taxon>
    </lineage>
</organism>
<proteinExistence type="predicted"/>
<evidence type="ECO:0000256" key="3">
    <source>
        <dbReference type="ARBA" id="ARBA00022722"/>
    </source>
</evidence>
<evidence type="ECO:0000256" key="6">
    <source>
        <dbReference type="ARBA" id="ARBA00022918"/>
    </source>
</evidence>
<dbReference type="InterPro" id="IPR036397">
    <property type="entry name" value="RNaseH_sf"/>
</dbReference>
<protein>
    <submittedName>
        <fullName evidence="9">Retrovirus-related Pol polyprotein</fullName>
    </submittedName>
</protein>
<gene>
    <name evidence="9" type="primary">pol</name>
    <name evidence="9" type="ORF">AWC38_SpisGene6724</name>
</gene>
<dbReference type="Gene3D" id="3.30.420.10">
    <property type="entry name" value="Ribonuclease H-like superfamily/Ribonuclease H"/>
    <property type="match status" value="1"/>
</dbReference>
<keyword evidence="4" id="KW-0255">Endonuclease</keyword>
<evidence type="ECO:0000313" key="10">
    <source>
        <dbReference type="Proteomes" id="UP000225706"/>
    </source>
</evidence>
<dbReference type="GO" id="GO:0003964">
    <property type="term" value="F:RNA-directed DNA polymerase activity"/>
    <property type="evidence" value="ECO:0007669"/>
    <property type="project" value="UniProtKB-KW"/>
</dbReference>
<dbReference type="InterPro" id="IPR041373">
    <property type="entry name" value="RT_RNaseH"/>
</dbReference>
<sequence length="420" mass="47870">MKGLGTVLLQGGKPVIYVSRTLTPAEERYFNIEREFLGMVFAVESLHNYVYGEPVRVQTDHKPLEMIWNKSIATASPRLKRLLLRLARYEIQIEYICGKDNSIADALSRVDPLSPRPMDSEQMDVIPVHHITSNVPATDNRLDRTRTSFTAGRFRGSNSQNDCNIIGITKLTNQTAGQVISLLKTIFEEYGIPATVYTDQRTQFVSQEFKQFAMQYRFEVQHSSPRYPQSNGFIEAVVKVVKGIMEKAEELGSDPHLAMLIYRATPVRLGQLSPGEMLSMRKYRALLPTHQWLHPNLETSREAQIAQKQAQRDDYDRTAKKLQDVQQFQSVRFQLDPKKPIWQKATVVQQPGGNSPRRYEVQTESGARYFRNRRHTRPAIESHSEELNQVLVIPGTEQKSQRPGLVKHPSSAVADVADQP</sequence>
<evidence type="ECO:0000259" key="8">
    <source>
        <dbReference type="PROSITE" id="PS50994"/>
    </source>
</evidence>
<dbReference type="Pfam" id="PF00665">
    <property type="entry name" value="rve"/>
    <property type="match status" value="1"/>
</dbReference>
<dbReference type="InterPro" id="IPR012337">
    <property type="entry name" value="RNaseH-like_sf"/>
</dbReference>
<dbReference type="SUPFAM" id="SSF56672">
    <property type="entry name" value="DNA/RNA polymerases"/>
    <property type="match status" value="1"/>
</dbReference>
<keyword evidence="10" id="KW-1185">Reference proteome</keyword>
<name>A0A2B4SFC0_STYPI</name>